<comment type="caution">
    <text evidence="1">The sequence shown here is derived from an EMBL/GenBank/DDBJ whole genome shotgun (WGS) entry which is preliminary data.</text>
</comment>
<organism evidence="1 2">
    <name type="scientific">Sphingomonas oligophenolica</name>
    <dbReference type="NCBI Taxonomy" id="301154"/>
    <lineage>
        <taxon>Bacteria</taxon>
        <taxon>Pseudomonadati</taxon>
        <taxon>Pseudomonadota</taxon>
        <taxon>Alphaproteobacteria</taxon>
        <taxon>Sphingomonadales</taxon>
        <taxon>Sphingomonadaceae</taxon>
        <taxon>Sphingomonas</taxon>
    </lineage>
</organism>
<keyword evidence="2" id="KW-1185">Reference proteome</keyword>
<dbReference type="Proteomes" id="UP001419910">
    <property type="component" value="Unassembled WGS sequence"/>
</dbReference>
<dbReference type="InterPro" id="IPR036390">
    <property type="entry name" value="WH_DNA-bd_sf"/>
</dbReference>
<protein>
    <submittedName>
        <fullName evidence="1">Helix-turn-helix domain-containing protein</fullName>
    </submittedName>
</protein>
<proteinExistence type="predicted"/>
<name>A0ABU9Y344_9SPHN</name>
<reference evidence="1 2" key="1">
    <citation type="submission" date="2024-05" db="EMBL/GenBank/DDBJ databases">
        <authorList>
            <person name="Liu Q."/>
            <person name="Xin Y.-H."/>
        </authorList>
    </citation>
    <scope>NUCLEOTIDE SEQUENCE [LARGE SCALE GENOMIC DNA]</scope>
    <source>
        <strain evidence="1 2">CGMCC 1.10181</strain>
    </source>
</reference>
<evidence type="ECO:0000313" key="2">
    <source>
        <dbReference type="Proteomes" id="UP001419910"/>
    </source>
</evidence>
<dbReference type="InterPro" id="IPR036388">
    <property type="entry name" value="WH-like_DNA-bd_sf"/>
</dbReference>
<accession>A0ABU9Y344</accession>
<sequence>MSADMPAVRRHEVCRRLIAERRLVGIQLGFDLCPAPTWDMLLDLYLAHQEGRKIYLWSLCMASHVPTTSAHRKITELTRKGLLVRHADGADGRRVSIELTEQCLSRLDGLLDSISTQLGLQP</sequence>
<dbReference type="SUPFAM" id="SSF46785">
    <property type="entry name" value="Winged helix' DNA-binding domain"/>
    <property type="match status" value="1"/>
</dbReference>
<dbReference type="RefSeq" id="WP_343889105.1">
    <property type="nucleotide sequence ID" value="NZ_BAAAEH010000016.1"/>
</dbReference>
<gene>
    <name evidence="1" type="ORF">ABC974_11335</name>
</gene>
<dbReference type="EMBL" id="JBDIME010000008">
    <property type="protein sequence ID" value="MEN2790220.1"/>
    <property type="molecule type" value="Genomic_DNA"/>
</dbReference>
<dbReference type="Gene3D" id="1.10.10.10">
    <property type="entry name" value="Winged helix-like DNA-binding domain superfamily/Winged helix DNA-binding domain"/>
    <property type="match status" value="1"/>
</dbReference>
<evidence type="ECO:0000313" key="1">
    <source>
        <dbReference type="EMBL" id="MEN2790220.1"/>
    </source>
</evidence>